<evidence type="ECO:0000256" key="1">
    <source>
        <dbReference type="SAM" id="MobiDB-lite"/>
    </source>
</evidence>
<dbReference type="AlphaFoldDB" id="A0A154PHI6"/>
<reference evidence="2 3" key="1">
    <citation type="submission" date="2015-07" db="EMBL/GenBank/DDBJ databases">
        <title>The genome of Dufourea novaeangliae.</title>
        <authorList>
            <person name="Pan H."/>
            <person name="Kapheim K."/>
        </authorList>
    </citation>
    <scope>NUCLEOTIDE SEQUENCE [LARGE SCALE GENOMIC DNA]</scope>
    <source>
        <strain evidence="2">0120121106</strain>
        <tissue evidence="2">Whole body</tissue>
    </source>
</reference>
<sequence length="108" mass="12504">MIKIQEKNGTEKLDESASVCRSLVTRKPKEPSKRRRKKAEEKRLTPEPFGTRFAKDGIKKRDEKRKAAKRHADVCGFRAHPPTTAYGLYNIQKCVQIYTCRYICVYGV</sequence>
<dbReference type="EMBL" id="KQ434893">
    <property type="protein sequence ID" value="KZC10650.1"/>
    <property type="molecule type" value="Genomic_DNA"/>
</dbReference>
<feature type="region of interest" description="Disordered" evidence="1">
    <location>
        <begin position="24"/>
        <end position="65"/>
    </location>
</feature>
<gene>
    <name evidence="2" type="ORF">WN55_00402</name>
</gene>
<evidence type="ECO:0000313" key="3">
    <source>
        <dbReference type="Proteomes" id="UP000076502"/>
    </source>
</evidence>
<evidence type="ECO:0000313" key="2">
    <source>
        <dbReference type="EMBL" id="KZC10650.1"/>
    </source>
</evidence>
<accession>A0A154PHI6</accession>
<dbReference type="Proteomes" id="UP000076502">
    <property type="component" value="Unassembled WGS sequence"/>
</dbReference>
<organism evidence="2 3">
    <name type="scientific">Dufourea novaeangliae</name>
    <name type="common">Sweat bee</name>
    <dbReference type="NCBI Taxonomy" id="178035"/>
    <lineage>
        <taxon>Eukaryota</taxon>
        <taxon>Metazoa</taxon>
        <taxon>Ecdysozoa</taxon>
        <taxon>Arthropoda</taxon>
        <taxon>Hexapoda</taxon>
        <taxon>Insecta</taxon>
        <taxon>Pterygota</taxon>
        <taxon>Neoptera</taxon>
        <taxon>Endopterygota</taxon>
        <taxon>Hymenoptera</taxon>
        <taxon>Apocrita</taxon>
        <taxon>Aculeata</taxon>
        <taxon>Apoidea</taxon>
        <taxon>Anthophila</taxon>
        <taxon>Halictidae</taxon>
        <taxon>Rophitinae</taxon>
        <taxon>Dufourea</taxon>
    </lineage>
</organism>
<protein>
    <submittedName>
        <fullName evidence="2">Uncharacterized protein</fullName>
    </submittedName>
</protein>
<proteinExistence type="predicted"/>
<name>A0A154PHI6_DUFNO</name>
<feature type="compositionally biased region" description="Basic and acidic residues" evidence="1">
    <location>
        <begin position="53"/>
        <end position="65"/>
    </location>
</feature>
<keyword evidence="3" id="KW-1185">Reference proteome</keyword>